<proteinExistence type="predicted"/>
<accession>A0A0G4EKA5</accession>
<protein>
    <submittedName>
        <fullName evidence="3">Uncharacterized protein</fullName>
    </submittedName>
</protein>
<keyword evidence="2" id="KW-0732">Signal</keyword>
<dbReference type="Proteomes" id="UP000041254">
    <property type="component" value="Unassembled WGS sequence"/>
</dbReference>
<evidence type="ECO:0000313" key="4">
    <source>
        <dbReference type="Proteomes" id="UP000041254"/>
    </source>
</evidence>
<organism evidence="3 4">
    <name type="scientific">Vitrella brassicaformis (strain CCMP3155)</name>
    <dbReference type="NCBI Taxonomy" id="1169540"/>
    <lineage>
        <taxon>Eukaryota</taxon>
        <taxon>Sar</taxon>
        <taxon>Alveolata</taxon>
        <taxon>Colpodellida</taxon>
        <taxon>Vitrellaceae</taxon>
        <taxon>Vitrella</taxon>
    </lineage>
</organism>
<evidence type="ECO:0000256" key="1">
    <source>
        <dbReference type="SAM" id="MobiDB-lite"/>
    </source>
</evidence>
<dbReference type="InParanoid" id="A0A0G4EKA5"/>
<dbReference type="AlphaFoldDB" id="A0A0G4EKA5"/>
<feature type="signal peptide" evidence="2">
    <location>
        <begin position="1"/>
        <end position="25"/>
    </location>
</feature>
<dbReference type="PhylomeDB" id="A0A0G4EKA5"/>
<feature type="compositionally biased region" description="Acidic residues" evidence="1">
    <location>
        <begin position="47"/>
        <end position="65"/>
    </location>
</feature>
<feature type="region of interest" description="Disordered" evidence="1">
    <location>
        <begin position="33"/>
        <end position="78"/>
    </location>
</feature>
<dbReference type="VEuPathDB" id="CryptoDB:Vbra_3887"/>
<name>A0A0G4EKA5_VITBC</name>
<sequence length="268" mass="28559">MQSRVLSLTALFLLALLSFASFAWAQDDIEVGTTADPDDIDVGTTEEPTEDPDLAEEPFTTEDPDVAATEEPFTEEPEAAFRADVPSNVLENVVLKVNEAHATRKGCTNVTPSLAGFRLVDVRKPSQPEGHELIKDSMTGFVVPAEMGVDFTFTAVPESACVTAVQFLLFDAKGVFIDWDTFRDPPYLEKATKGTEGRFTAFGTAGKSSASADGDESSAFAKGARDSIAGPGTFTLAATPFNGDIEGKDIEIGFEVPSPAQSEFLASK</sequence>
<keyword evidence="4" id="KW-1185">Reference proteome</keyword>
<gene>
    <name evidence="3" type="ORF">Vbra_3887</name>
</gene>
<feature type="chain" id="PRO_5005187900" evidence="2">
    <location>
        <begin position="26"/>
        <end position="268"/>
    </location>
</feature>
<evidence type="ECO:0000313" key="3">
    <source>
        <dbReference type="EMBL" id="CEL96851.1"/>
    </source>
</evidence>
<evidence type="ECO:0000256" key="2">
    <source>
        <dbReference type="SAM" id="SignalP"/>
    </source>
</evidence>
<reference evidence="3 4" key="1">
    <citation type="submission" date="2014-11" db="EMBL/GenBank/DDBJ databases">
        <authorList>
            <person name="Zhu J."/>
            <person name="Qi W."/>
            <person name="Song R."/>
        </authorList>
    </citation>
    <scope>NUCLEOTIDE SEQUENCE [LARGE SCALE GENOMIC DNA]</scope>
</reference>
<dbReference type="EMBL" id="CDMY01000247">
    <property type="protein sequence ID" value="CEL96851.1"/>
    <property type="molecule type" value="Genomic_DNA"/>
</dbReference>